<evidence type="ECO:0000313" key="2">
    <source>
        <dbReference type="EMBL" id="KAG7624397.1"/>
    </source>
</evidence>
<dbReference type="AlphaFoldDB" id="A0A8T2EK77"/>
<dbReference type="Pfam" id="PF00234">
    <property type="entry name" value="Tryp_alpha_amyl"/>
    <property type="match status" value="1"/>
</dbReference>
<name>A0A8T2EK77_9BRAS</name>
<accession>A0A8T2EK77</accession>
<gene>
    <name evidence="2" type="ORF">ISN45_At03g007400</name>
</gene>
<dbReference type="InterPro" id="IPR039265">
    <property type="entry name" value="DIR1-like"/>
</dbReference>
<proteinExistence type="predicted"/>
<dbReference type="PANTHER" id="PTHR33122">
    <property type="entry name" value="LIPID BINDING PROTEIN-RELATED"/>
    <property type="match status" value="1"/>
</dbReference>
<dbReference type="EMBL" id="JAEFBK010000003">
    <property type="protein sequence ID" value="KAG7624397.1"/>
    <property type="molecule type" value="Genomic_DNA"/>
</dbReference>
<evidence type="ECO:0000259" key="1">
    <source>
        <dbReference type="SMART" id="SM00499"/>
    </source>
</evidence>
<sequence length="136" mass="14700">MQLFSFALSVQVIYELSSFLYKTLSQKEKGMIVMKKSQVFTVMLLMVMVQSGLVRETLGHPCGRTFLSALIQLVPCRPSVAPFSTLPPNGLCCAAIKTLGQPCLCVLAKGPPIVGVDRTLALHLPGKCSANFLPCN</sequence>
<dbReference type="SMART" id="SM00499">
    <property type="entry name" value="AAI"/>
    <property type="match status" value="1"/>
</dbReference>
<protein>
    <submittedName>
        <fullName evidence="2">Bifunctional inhibitor/plant lipid transfer protein/seed storage helical domain superfamily</fullName>
    </submittedName>
</protein>
<feature type="domain" description="Bifunctional inhibitor/plant lipid transfer protein/seed storage helical" evidence="1">
    <location>
        <begin position="62"/>
        <end position="135"/>
    </location>
</feature>
<dbReference type="GO" id="GO:0005504">
    <property type="term" value="F:fatty acid binding"/>
    <property type="evidence" value="ECO:0007669"/>
    <property type="project" value="InterPro"/>
</dbReference>
<reference evidence="2 3" key="1">
    <citation type="submission" date="2020-12" db="EMBL/GenBank/DDBJ databases">
        <title>Concerted genomic and epigenomic changes stabilize Arabidopsis allopolyploids.</title>
        <authorList>
            <person name="Chen Z."/>
        </authorList>
    </citation>
    <scope>NUCLEOTIDE SEQUENCE [LARGE SCALE GENOMIC DNA]</scope>
    <source>
        <strain evidence="2">Allo738</strain>
        <tissue evidence="2">Leaf</tissue>
    </source>
</reference>
<dbReference type="GO" id="GO:0009627">
    <property type="term" value="P:systemic acquired resistance"/>
    <property type="evidence" value="ECO:0007669"/>
    <property type="project" value="InterPro"/>
</dbReference>
<comment type="caution">
    <text evidence="2">The sequence shown here is derived from an EMBL/GenBank/DDBJ whole genome shotgun (WGS) entry which is preliminary data.</text>
</comment>
<dbReference type="InterPro" id="IPR016140">
    <property type="entry name" value="Bifunc_inhib/LTP/seed_store"/>
</dbReference>
<evidence type="ECO:0000313" key="3">
    <source>
        <dbReference type="Proteomes" id="UP000694240"/>
    </source>
</evidence>
<keyword evidence="3" id="KW-1185">Reference proteome</keyword>
<dbReference type="Proteomes" id="UP000694240">
    <property type="component" value="Chromosome 3"/>
</dbReference>
<dbReference type="PANTHER" id="PTHR33122:SF33">
    <property type="entry name" value="BIFUNCTIONAL INHIBITOR_LIPID-TRANSFER PROTEIN_SEED STORAGE 2S ALBUMIN SUPERFAMILY PROTEIN"/>
    <property type="match status" value="1"/>
</dbReference>
<organism evidence="2 3">
    <name type="scientific">Arabidopsis thaliana x Arabidopsis arenosa</name>
    <dbReference type="NCBI Taxonomy" id="1240361"/>
    <lineage>
        <taxon>Eukaryota</taxon>
        <taxon>Viridiplantae</taxon>
        <taxon>Streptophyta</taxon>
        <taxon>Embryophyta</taxon>
        <taxon>Tracheophyta</taxon>
        <taxon>Spermatophyta</taxon>
        <taxon>Magnoliopsida</taxon>
        <taxon>eudicotyledons</taxon>
        <taxon>Gunneridae</taxon>
        <taxon>Pentapetalae</taxon>
        <taxon>rosids</taxon>
        <taxon>malvids</taxon>
        <taxon>Brassicales</taxon>
        <taxon>Brassicaceae</taxon>
        <taxon>Camelineae</taxon>
        <taxon>Arabidopsis</taxon>
    </lineage>
</organism>